<sequence>MKLLRRLLLLVVLPLAVLVGLFLMRDGFLATVIAKAGTHALGVRTEVASVSTSLTEGRFEVAGLSAANPPGFSDQPLLSVAGFGTELPLTRLRDDPLVVEDLSVEGVVVRIERKGSQFNLEPIREHLQSLAGSDEGQPDQGGGEAPAPTGGEGEGSGGKAIVLRRVNIDGAKLILDLGAPWLEPRSVAMGQIVLTDIEASGDEALAKVMGQVLEQLLDEALGMVGDLPPELLPILDSLRAGLQDGFQGEDLQATLDAAMGQLEGVGQEAFDAAVNDAVDQGKAELQKQAEELLGNQSNELLQGAGQQATEKLGGLLDGLKKKKDGN</sequence>
<feature type="region of interest" description="Disordered" evidence="1">
    <location>
        <begin position="131"/>
        <end position="157"/>
    </location>
</feature>
<proteinExistence type="predicted"/>
<name>A0A518BLN4_9BACT</name>
<evidence type="ECO:0000313" key="3">
    <source>
        <dbReference type="Proteomes" id="UP000316921"/>
    </source>
</evidence>
<feature type="compositionally biased region" description="Gly residues" evidence="1">
    <location>
        <begin position="139"/>
        <end position="157"/>
    </location>
</feature>
<dbReference type="EMBL" id="CP036287">
    <property type="protein sequence ID" value="QDU67888.1"/>
    <property type="molecule type" value="Genomic_DNA"/>
</dbReference>
<dbReference type="Proteomes" id="UP000316921">
    <property type="component" value="Chromosome"/>
</dbReference>
<dbReference type="AlphaFoldDB" id="A0A518BLN4"/>
<reference evidence="2 3" key="1">
    <citation type="submission" date="2019-02" db="EMBL/GenBank/DDBJ databases">
        <title>Deep-cultivation of Planctomycetes and their phenomic and genomic characterization uncovers novel biology.</title>
        <authorList>
            <person name="Wiegand S."/>
            <person name="Jogler M."/>
            <person name="Boedeker C."/>
            <person name="Pinto D."/>
            <person name="Vollmers J."/>
            <person name="Rivas-Marin E."/>
            <person name="Kohn T."/>
            <person name="Peeters S.H."/>
            <person name="Heuer A."/>
            <person name="Rast P."/>
            <person name="Oberbeckmann S."/>
            <person name="Bunk B."/>
            <person name="Jeske O."/>
            <person name="Meyerdierks A."/>
            <person name="Storesund J.E."/>
            <person name="Kallscheuer N."/>
            <person name="Luecker S."/>
            <person name="Lage O.M."/>
            <person name="Pohl T."/>
            <person name="Merkel B.J."/>
            <person name="Hornburger P."/>
            <person name="Mueller R.-W."/>
            <person name="Bruemmer F."/>
            <person name="Labrenz M."/>
            <person name="Spormann A.M."/>
            <person name="Op den Camp H."/>
            <person name="Overmann J."/>
            <person name="Amann R."/>
            <person name="Jetten M.S.M."/>
            <person name="Mascher T."/>
            <person name="Medema M.H."/>
            <person name="Devos D.P."/>
            <person name="Kaster A.-K."/>
            <person name="Ovreas L."/>
            <person name="Rohde M."/>
            <person name="Galperin M.Y."/>
            <person name="Jogler C."/>
        </authorList>
    </citation>
    <scope>NUCLEOTIDE SEQUENCE [LARGE SCALE GENOMIC DNA]</scope>
    <source>
        <strain evidence="2 3">Pla133</strain>
    </source>
</reference>
<evidence type="ECO:0000313" key="2">
    <source>
        <dbReference type="EMBL" id="QDU67888.1"/>
    </source>
</evidence>
<accession>A0A518BLN4</accession>
<gene>
    <name evidence="2" type="ORF">Pla133_29770</name>
</gene>
<keyword evidence="3" id="KW-1185">Reference proteome</keyword>
<evidence type="ECO:0008006" key="4">
    <source>
        <dbReference type="Google" id="ProtNLM"/>
    </source>
</evidence>
<dbReference type="RefSeq" id="WP_145066443.1">
    <property type="nucleotide sequence ID" value="NZ_CP036287.1"/>
</dbReference>
<protein>
    <recommendedName>
        <fullName evidence="4">AsmA family protein</fullName>
    </recommendedName>
</protein>
<dbReference type="KEGG" id="pbap:Pla133_29770"/>
<evidence type="ECO:0000256" key="1">
    <source>
        <dbReference type="SAM" id="MobiDB-lite"/>
    </source>
</evidence>
<organism evidence="2 3">
    <name type="scientific">Engelhardtia mirabilis</name>
    <dbReference type="NCBI Taxonomy" id="2528011"/>
    <lineage>
        <taxon>Bacteria</taxon>
        <taxon>Pseudomonadati</taxon>
        <taxon>Planctomycetota</taxon>
        <taxon>Planctomycetia</taxon>
        <taxon>Planctomycetia incertae sedis</taxon>
        <taxon>Engelhardtia</taxon>
    </lineage>
</organism>